<name>A0A6G0XLN0_9STRA</name>
<keyword evidence="5" id="KW-0547">Nucleotide-binding</keyword>
<keyword evidence="3" id="KW-0813">Transport</keyword>
<accession>A0A6G0XLN0</accession>
<evidence type="ECO:0000256" key="2">
    <source>
        <dbReference type="ARBA" id="ARBA00005814"/>
    </source>
</evidence>
<keyword evidence="4 9" id="KW-0812">Transmembrane</keyword>
<organism evidence="13 14">
    <name type="scientific">Aphanomyces euteiches</name>
    <dbReference type="NCBI Taxonomy" id="100861"/>
    <lineage>
        <taxon>Eukaryota</taxon>
        <taxon>Sar</taxon>
        <taxon>Stramenopiles</taxon>
        <taxon>Oomycota</taxon>
        <taxon>Saprolegniomycetes</taxon>
        <taxon>Saprolegniales</taxon>
        <taxon>Verrucalvaceae</taxon>
        <taxon>Aphanomyces</taxon>
    </lineage>
</organism>
<feature type="transmembrane region" description="Helical" evidence="9">
    <location>
        <begin position="434"/>
        <end position="461"/>
    </location>
</feature>
<feature type="transmembrane region" description="Helical" evidence="9">
    <location>
        <begin position="361"/>
        <end position="382"/>
    </location>
</feature>
<evidence type="ECO:0000256" key="8">
    <source>
        <dbReference type="ARBA" id="ARBA00023136"/>
    </source>
</evidence>
<evidence type="ECO:0000256" key="3">
    <source>
        <dbReference type="ARBA" id="ARBA00022448"/>
    </source>
</evidence>
<dbReference type="InterPro" id="IPR013525">
    <property type="entry name" value="ABC2_TM"/>
</dbReference>
<dbReference type="Proteomes" id="UP000481153">
    <property type="component" value="Unassembled WGS sequence"/>
</dbReference>
<protein>
    <recommendedName>
        <fullName evidence="10">ABC transporter domain-containing protein</fullName>
    </recommendedName>
</protein>
<sequence>MQLELGTTRYKHVDRFTAGKASLVSHPCVLSWYDLNYGVVRNKQARPILTNAIGRCAPGELTAILGPSGSGKTTLLDILADRRASGFISGKVTVNGKRRDSTTFRLMASYVAQDDSLLGSFSVLETLRYAAQLSVASIVSSFETEQRVQAAIDDMGLRSCQDTLVGDIFRKGLSGGQRRRLSIAIELLKQPTILLLDEPTSGLDSASTYNVVKYIKKLCSQNRTVVATIHQPSSIVYHMFSNIMILAKGQTVFFGPPTSALSHFASLGHRLPPFTNPGEFYLQLVNTDFDGHHDVDELIASYASSAAAAQVHEQINQDRSDLRMFEFPMDYMRELRPSAWRQMTMLMHRNSLNNIRNPGVYGIRLAMYIMLSLMVATVYIYTNKQIRDEDRAALLFYVQAFLVFMSVAVLPFFIEQRSVFNRERANNSLNVTSFVVANFLAALPGIFLIAVVATAIVVGLAGLESFGYFLLNMFLSLVVAESLMHVLGALVPHYIIGIALGAGIYGMFMLVEGFMVPFNSIPAGWQWVSYVAFHSYSFKSFMYEQFHANPGSAAILKKFGCQDVNVDQNMLILVGYAALLQLIFWVILTIWHTGRR</sequence>
<dbReference type="InterPro" id="IPR003593">
    <property type="entry name" value="AAA+_ATPase"/>
</dbReference>
<evidence type="ECO:0000256" key="6">
    <source>
        <dbReference type="ARBA" id="ARBA00022840"/>
    </source>
</evidence>
<dbReference type="VEuPathDB" id="FungiDB:AeMF1_005419"/>
<reference evidence="13 14" key="1">
    <citation type="submission" date="2019-07" db="EMBL/GenBank/DDBJ databases">
        <title>Genomics analysis of Aphanomyces spp. identifies a new class of oomycete effector associated with host adaptation.</title>
        <authorList>
            <person name="Gaulin E."/>
        </authorList>
    </citation>
    <scope>NUCLEOTIDE SEQUENCE [LARGE SCALE GENOMIC DNA]</scope>
    <source>
        <strain evidence="13 14">ATCC 201684</strain>
    </source>
</reference>
<feature type="transmembrane region" description="Helical" evidence="9">
    <location>
        <begin position="493"/>
        <end position="511"/>
    </location>
</feature>
<evidence type="ECO:0000313" key="14">
    <source>
        <dbReference type="Proteomes" id="UP000481153"/>
    </source>
</evidence>
<dbReference type="PANTHER" id="PTHR48042">
    <property type="entry name" value="ABC TRANSPORTER G FAMILY MEMBER 11"/>
    <property type="match status" value="1"/>
</dbReference>
<comment type="caution">
    <text evidence="13">The sequence shown here is derived from an EMBL/GenBank/DDBJ whole genome shotgun (WGS) entry which is preliminary data.</text>
</comment>
<dbReference type="Pfam" id="PF19055">
    <property type="entry name" value="ABC2_membrane_7"/>
    <property type="match status" value="1"/>
</dbReference>
<evidence type="ECO:0000313" key="12">
    <source>
        <dbReference type="EMBL" id="KAF0741118.1"/>
    </source>
</evidence>
<dbReference type="InterPro" id="IPR017871">
    <property type="entry name" value="ABC_transporter-like_CS"/>
</dbReference>
<dbReference type="InterPro" id="IPR043926">
    <property type="entry name" value="ABCG_dom"/>
</dbReference>
<dbReference type="EMBL" id="VJMJ01000041">
    <property type="protein sequence ID" value="KAF0741125.1"/>
    <property type="molecule type" value="Genomic_DNA"/>
</dbReference>
<dbReference type="CDD" id="cd03213">
    <property type="entry name" value="ABCG_EPDR"/>
    <property type="match status" value="1"/>
</dbReference>
<dbReference type="PROSITE" id="PS00211">
    <property type="entry name" value="ABC_TRANSPORTER_1"/>
    <property type="match status" value="1"/>
</dbReference>
<keyword evidence="8 9" id="KW-0472">Membrane</keyword>
<comment type="subcellular location">
    <subcellularLocation>
        <location evidence="1">Membrane</location>
        <topology evidence="1">Multi-pass membrane protein</topology>
    </subcellularLocation>
</comment>
<gene>
    <name evidence="12" type="ORF">Ae201684_003683</name>
    <name evidence="13" type="ORF">Ae201684_003689</name>
    <name evidence="11" type="ORF">Ae201684_019129</name>
</gene>
<feature type="transmembrane region" description="Helical" evidence="9">
    <location>
        <begin position="570"/>
        <end position="591"/>
    </location>
</feature>
<feature type="domain" description="ABC transporter" evidence="10">
    <location>
        <begin position="30"/>
        <end position="273"/>
    </location>
</feature>
<dbReference type="InterPro" id="IPR027417">
    <property type="entry name" value="P-loop_NTPase"/>
</dbReference>
<dbReference type="PROSITE" id="PS50893">
    <property type="entry name" value="ABC_TRANSPORTER_2"/>
    <property type="match status" value="1"/>
</dbReference>
<dbReference type="Pfam" id="PF00005">
    <property type="entry name" value="ABC_tran"/>
    <property type="match status" value="1"/>
</dbReference>
<dbReference type="FunFam" id="3.40.50.300:FF:001305">
    <property type="entry name" value="ABCG transporter ABC superfamily"/>
    <property type="match status" value="1"/>
</dbReference>
<dbReference type="InterPro" id="IPR003439">
    <property type="entry name" value="ABC_transporter-like_ATP-bd"/>
</dbReference>
<feature type="transmembrane region" description="Helical" evidence="9">
    <location>
        <begin position="394"/>
        <end position="414"/>
    </location>
</feature>
<keyword evidence="6" id="KW-0067">ATP-binding</keyword>
<dbReference type="Gene3D" id="3.40.50.300">
    <property type="entry name" value="P-loop containing nucleotide triphosphate hydrolases"/>
    <property type="match status" value="1"/>
</dbReference>
<dbReference type="SMART" id="SM00382">
    <property type="entry name" value="AAA"/>
    <property type="match status" value="1"/>
</dbReference>
<keyword evidence="7 9" id="KW-1133">Transmembrane helix</keyword>
<dbReference type="AlphaFoldDB" id="A0A6G0XLN0"/>
<dbReference type="PANTHER" id="PTHR48042:SF11">
    <property type="entry name" value="ABC TRANSPORTER G FAMILY MEMBER 11"/>
    <property type="match status" value="1"/>
</dbReference>
<dbReference type="EMBL" id="VJMJ01000407">
    <property type="protein sequence ID" value="KAF0721462.1"/>
    <property type="molecule type" value="Genomic_DNA"/>
</dbReference>
<evidence type="ECO:0000256" key="4">
    <source>
        <dbReference type="ARBA" id="ARBA00022692"/>
    </source>
</evidence>
<dbReference type="GO" id="GO:0005524">
    <property type="term" value="F:ATP binding"/>
    <property type="evidence" value="ECO:0007669"/>
    <property type="project" value="UniProtKB-KW"/>
</dbReference>
<feature type="transmembrane region" description="Helical" evidence="9">
    <location>
        <begin position="468"/>
        <end position="487"/>
    </location>
</feature>
<evidence type="ECO:0000256" key="7">
    <source>
        <dbReference type="ARBA" id="ARBA00022989"/>
    </source>
</evidence>
<dbReference type="EMBL" id="VJMJ01000041">
    <property type="protein sequence ID" value="KAF0741118.1"/>
    <property type="molecule type" value="Genomic_DNA"/>
</dbReference>
<dbReference type="Pfam" id="PF01061">
    <property type="entry name" value="ABC2_membrane"/>
    <property type="match status" value="1"/>
</dbReference>
<evidence type="ECO:0000313" key="13">
    <source>
        <dbReference type="EMBL" id="KAF0741125.1"/>
    </source>
</evidence>
<evidence type="ECO:0000259" key="10">
    <source>
        <dbReference type="PROSITE" id="PS50893"/>
    </source>
</evidence>
<evidence type="ECO:0000256" key="5">
    <source>
        <dbReference type="ARBA" id="ARBA00022741"/>
    </source>
</evidence>
<dbReference type="GO" id="GO:0016020">
    <property type="term" value="C:membrane"/>
    <property type="evidence" value="ECO:0007669"/>
    <property type="project" value="UniProtKB-SubCell"/>
</dbReference>
<keyword evidence="14" id="KW-1185">Reference proteome</keyword>
<evidence type="ECO:0000256" key="1">
    <source>
        <dbReference type="ARBA" id="ARBA00004141"/>
    </source>
</evidence>
<dbReference type="GO" id="GO:0140359">
    <property type="term" value="F:ABC-type transporter activity"/>
    <property type="evidence" value="ECO:0007669"/>
    <property type="project" value="InterPro"/>
</dbReference>
<dbReference type="InterPro" id="IPR052215">
    <property type="entry name" value="Plant_ABCG"/>
</dbReference>
<comment type="similarity">
    <text evidence="2">Belongs to the ABC transporter superfamily. ABCG family. Eye pigment precursor importer (TC 3.A.1.204) subfamily.</text>
</comment>
<proteinExistence type="inferred from homology"/>
<evidence type="ECO:0000313" key="11">
    <source>
        <dbReference type="EMBL" id="KAF0721462.1"/>
    </source>
</evidence>
<dbReference type="GO" id="GO:0016887">
    <property type="term" value="F:ATP hydrolysis activity"/>
    <property type="evidence" value="ECO:0007669"/>
    <property type="project" value="InterPro"/>
</dbReference>
<evidence type="ECO:0000256" key="9">
    <source>
        <dbReference type="SAM" id="Phobius"/>
    </source>
</evidence>
<dbReference type="SUPFAM" id="SSF52540">
    <property type="entry name" value="P-loop containing nucleoside triphosphate hydrolases"/>
    <property type="match status" value="1"/>
</dbReference>